<comment type="similarity">
    <text evidence="2">Belongs to the NAD(P)-dependent epimerase/dehydratase family. Dihydroflavonol-4-reductase subfamily.</text>
</comment>
<keyword evidence="5" id="KW-1185">Reference proteome</keyword>
<evidence type="ECO:0000259" key="3">
    <source>
        <dbReference type="Pfam" id="PF01370"/>
    </source>
</evidence>
<dbReference type="Gene3D" id="3.40.50.720">
    <property type="entry name" value="NAD(P)-binding Rossmann-like Domain"/>
    <property type="match status" value="1"/>
</dbReference>
<keyword evidence="1" id="KW-0560">Oxidoreductase</keyword>
<dbReference type="AlphaFoldDB" id="A0A6A5W5G3"/>
<sequence>MSPQKQTVLLTGATGNVGAVTLEHILNSTPHNVNLILRDASRAIPHFKSTYPEADASGRLIYTSIPDMTVPNVFDSAVAGVETIIHIATPISFDPKTFQSEMIDPTWVVDKSLLEAAKKSKSVRRIILCGSIVCTVNTLTELFNPDTLVTAERWNNQTLEESLEGWLPAYAYAKTNGERRTWAWMEENKDVDFDVVALLPPAITGRSPQMGYTPKADHPGGIGQVYSALIGTKTADEVMPCWLDVDDVARTHVLSIDRQRVPGNERYFTAVKEPLDLRAVAKELREKYPETRKLIPEFEETATVDLGAKFVKWDGEKADKVFGPWKSQVESIKEIVFDVLRFEEKNGGV</sequence>
<gene>
    <name evidence="4" type="ORF">P154DRAFT_624803</name>
</gene>
<dbReference type="Pfam" id="PF01370">
    <property type="entry name" value="Epimerase"/>
    <property type="match status" value="1"/>
</dbReference>
<dbReference type="PANTHER" id="PTHR10366:SF564">
    <property type="entry name" value="STEROL-4-ALPHA-CARBOXYLATE 3-DEHYDROGENASE, DECARBOXYLATING"/>
    <property type="match status" value="1"/>
</dbReference>
<protein>
    <submittedName>
        <fullName evidence="4">NAD(P)-binding protein</fullName>
    </submittedName>
</protein>
<dbReference type="InterPro" id="IPR001509">
    <property type="entry name" value="Epimerase_deHydtase"/>
</dbReference>
<dbReference type="InterPro" id="IPR036291">
    <property type="entry name" value="NAD(P)-bd_dom_sf"/>
</dbReference>
<dbReference type="SUPFAM" id="SSF51735">
    <property type="entry name" value="NAD(P)-binding Rossmann-fold domains"/>
    <property type="match status" value="1"/>
</dbReference>
<name>A0A6A5W5G3_9PLEO</name>
<evidence type="ECO:0000256" key="2">
    <source>
        <dbReference type="ARBA" id="ARBA00023445"/>
    </source>
</evidence>
<feature type="domain" description="NAD-dependent epimerase/dehydratase" evidence="3">
    <location>
        <begin position="8"/>
        <end position="262"/>
    </location>
</feature>
<organism evidence="4 5">
    <name type="scientific">Amniculicola lignicola CBS 123094</name>
    <dbReference type="NCBI Taxonomy" id="1392246"/>
    <lineage>
        <taxon>Eukaryota</taxon>
        <taxon>Fungi</taxon>
        <taxon>Dikarya</taxon>
        <taxon>Ascomycota</taxon>
        <taxon>Pezizomycotina</taxon>
        <taxon>Dothideomycetes</taxon>
        <taxon>Pleosporomycetidae</taxon>
        <taxon>Pleosporales</taxon>
        <taxon>Amniculicolaceae</taxon>
        <taxon>Amniculicola</taxon>
    </lineage>
</organism>
<dbReference type="Proteomes" id="UP000799779">
    <property type="component" value="Unassembled WGS sequence"/>
</dbReference>
<evidence type="ECO:0000256" key="1">
    <source>
        <dbReference type="ARBA" id="ARBA00023002"/>
    </source>
</evidence>
<proteinExistence type="inferred from homology"/>
<evidence type="ECO:0000313" key="4">
    <source>
        <dbReference type="EMBL" id="KAF1994355.1"/>
    </source>
</evidence>
<evidence type="ECO:0000313" key="5">
    <source>
        <dbReference type="Proteomes" id="UP000799779"/>
    </source>
</evidence>
<accession>A0A6A5W5G3</accession>
<dbReference type="PANTHER" id="PTHR10366">
    <property type="entry name" value="NAD DEPENDENT EPIMERASE/DEHYDRATASE"/>
    <property type="match status" value="1"/>
</dbReference>
<dbReference type="GO" id="GO:0016616">
    <property type="term" value="F:oxidoreductase activity, acting on the CH-OH group of donors, NAD or NADP as acceptor"/>
    <property type="evidence" value="ECO:0007669"/>
    <property type="project" value="TreeGrafter"/>
</dbReference>
<dbReference type="InterPro" id="IPR050425">
    <property type="entry name" value="NAD(P)_dehydrat-like"/>
</dbReference>
<reference evidence="4" key="1">
    <citation type="journal article" date="2020" name="Stud. Mycol.">
        <title>101 Dothideomycetes genomes: a test case for predicting lifestyles and emergence of pathogens.</title>
        <authorList>
            <person name="Haridas S."/>
            <person name="Albert R."/>
            <person name="Binder M."/>
            <person name="Bloem J."/>
            <person name="Labutti K."/>
            <person name="Salamov A."/>
            <person name="Andreopoulos B."/>
            <person name="Baker S."/>
            <person name="Barry K."/>
            <person name="Bills G."/>
            <person name="Bluhm B."/>
            <person name="Cannon C."/>
            <person name="Castanera R."/>
            <person name="Culley D."/>
            <person name="Daum C."/>
            <person name="Ezra D."/>
            <person name="Gonzalez J."/>
            <person name="Henrissat B."/>
            <person name="Kuo A."/>
            <person name="Liang C."/>
            <person name="Lipzen A."/>
            <person name="Lutzoni F."/>
            <person name="Magnuson J."/>
            <person name="Mondo S."/>
            <person name="Nolan M."/>
            <person name="Ohm R."/>
            <person name="Pangilinan J."/>
            <person name="Park H.-J."/>
            <person name="Ramirez L."/>
            <person name="Alfaro M."/>
            <person name="Sun H."/>
            <person name="Tritt A."/>
            <person name="Yoshinaga Y."/>
            <person name="Zwiers L.-H."/>
            <person name="Turgeon B."/>
            <person name="Goodwin S."/>
            <person name="Spatafora J."/>
            <person name="Crous P."/>
            <person name="Grigoriev I."/>
        </authorList>
    </citation>
    <scope>NUCLEOTIDE SEQUENCE</scope>
    <source>
        <strain evidence="4">CBS 123094</strain>
    </source>
</reference>
<dbReference type="EMBL" id="ML977663">
    <property type="protein sequence ID" value="KAF1994355.1"/>
    <property type="molecule type" value="Genomic_DNA"/>
</dbReference>
<dbReference type="OrthoDB" id="2735536at2759"/>